<protein>
    <recommendedName>
        <fullName evidence="3">DNA-directed RNA polymerase subunit Rpo5</fullName>
        <ecNumber evidence="3">2.7.7.6</ecNumber>
    </recommendedName>
    <alternativeName>
        <fullName evidence="3">DNA-directed RNA polymerase subunit H</fullName>
    </alternativeName>
</protein>
<comment type="similarity">
    <text evidence="3">Belongs to the archaeal Rpo5/eukaryotic RPB5 RNA polymerase subunit family.</text>
</comment>
<evidence type="ECO:0000313" key="6">
    <source>
        <dbReference type="Proteomes" id="UP000017840"/>
    </source>
</evidence>
<dbReference type="EMBL" id="ASGZ01000055">
    <property type="protein sequence ID" value="ESP87604.1"/>
    <property type="molecule type" value="Genomic_DNA"/>
</dbReference>
<dbReference type="GO" id="GO:0006362">
    <property type="term" value="P:transcription elongation by RNA polymerase I"/>
    <property type="evidence" value="ECO:0007669"/>
    <property type="project" value="TreeGrafter"/>
</dbReference>
<dbReference type="GO" id="GO:0003899">
    <property type="term" value="F:DNA-directed RNA polymerase activity"/>
    <property type="evidence" value="ECO:0007669"/>
    <property type="project" value="UniProtKB-UniRule"/>
</dbReference>
<comment type="caution">
    <text evidence="5">The sequence shown here is derived from an EMBL/GenBank/DDBJ whole genome shotgun (WGS) entry which is preliminary data.</text>
</comment>
<dbReference type="NCBIfam" id="NF007129">
    <property type="entry name" value="PRK09570.1"/>
    <property type="match status" value="1"/>
</dbReference>
<dbReference type="GO" id="GO:0042797">
    <property type="term" value="P:tRNA transcription by RNA polymerase III"/>
    <property type="evidence" value="ECO:0007669"/>
    <property type="project" value="TreeGrafter"/>
</dbReference>
<evidence type="ECO:0000256" key="1">
    <source>
        <dbReference type="ARBA" id="ARBA00022478"/>
    </source>
</evidence>
<dbReference type="OrthoDB" id="30537at2157"/>
<evidence type="ECO:0000259" key="4">
    <source>
        <dbReference type="Pfam" id="PF01191"/>
    </source>
</evidence>
<dbReference type="GO" id="GO:0003677">
    <property type="term" value="F:DNA binding"/>
    <property type="evidence" value="ECO:0007669"/>
    <property type="project" value="InterPro"/>
</dbReference>
<dbReference type="RefSeq" id="WP_023395215.1">
    <property type="nucleotide sequence ID" value="NZ_ASGZ01000055.1"/>
</dbReference>
<evidence type="ECO:0000256" key="2">
    <source>
        <dbReference type="ARBA" id="ARBA00023163"/>
    </source>
</evidence>
<evidence type="ECO:0000256" key="3">
    <source>
        <dbReference type="HAMAP-Rule" id="MF_00025"/>
    </source>
</evidence>
<dbReference type="InterPro" id="IPR035913">
    <property type="entry name" value="RPB5-like_sf"/>
</dbReference>
<dbReference type="AlphaFoldDB" id="V4HI57"/>
<dbReference type="HAMAP" id="MF_00025">
    <property type="entry name" value="RNApol_Rpo5_RPB5"/>
    <property type="match status" value="1"/>
</dbReference>
<dbReference type="EC" id="2.7.7.6" evidence="3"/>
<organism evidence="5 6">
    <name type="scientific">Candidatus Halobonum tyrrellensis G22</name>
    <dbReference type="NCBI Taxonomy" id="1324957"/>
    <lineage>
        <taxon>Archaea</taxon>
        <taxon>Methanobacteriati</taxon>
        <taxon>Methanobacteriota</taxon>
        <taxon>Stenosarchaea group</taxon>
        <taxon>Halobacteria</taxon>
        <taxon>Halobacteriales</taxon>
        <taxon>Haloferacaceae</taxon>
        <taxon>Candidatus Halobonum</taxon>
    </lineage>
</organism>
<evidence type="ECO:0000313" key="5">
    <source>
        <dbReference type="EMBL" id="ESP87604.1"/>
    </source>
</evidence>
<dbReference type="PANTHER" id="PTHR10535:SF0">
    <property type="entry name" value="DNA-DIRECTED RNA POLYMERASES I, II, AND III SUBUNIT RPABC1"/>
    <property type="match status" value="1"/>
</dbReference>
<comment type="catalytic activity">
    <reaction evidence="3">
        <text>RNA(n) + a ribonucleoside 5'-triphosphate = RNA(n+1) + diphosphate</text>
        <dbReference type="Rhea" id="RHEA:21248"/>
        <dbReference type="Rhea" id="RHEA-COMP:14527"/>
        <dbReference type="Rhea" id="RHEA-COMP:17342"/>
        <dbReference type="ChEBI" id="CHEBI:33019"/>
        <dbReference type="ChEBI" id="CHEBI:61557"/>
        <dbReference type="ChEBI" id="CHEBI:140395"/>
        <dbReference type="EC" id="2.7.7.6"/>
    </reaction>
</comment>
<proteinExistence type="inferred from homology"/>
<feature type="domain" description="RNA polymerase subunit H/Rpb5 C-terminal" evidence="4">
    <location>
        <begin position="2"/>
        <end position="74"/>
    </location>
</feature>
<accession>V4HI57</accession>
<dbReference type="eggNOG" id="arCOG04258">
    <property type="taxonomic scope" value="Archaea"/>
</dbReference>
<gene>
    <name evidence="3 5" type="primary">rpoH</name>
    <name evidence="3" type="synonym">rpo5</name>
    <name evidence="5" type="ORF">K933_13202</name>
</gene>
<dbReference type="GO" id="GO:0005737">
    <property type="term" value="C:cytoplasm"/>
    <property type="evidence" value="ECO:0007669"/>
    <property type="project" value="UniProtKB-SubCell"/>
</dbReference>
<keyword evidence="3 5" id="KW-0548">Nucleotidyltransferase</keyword>
<dbReference type="PATRIC" id="fig|1324957.4.peg.2676"/>
<dbReference type="STRING" id="1324957.K933_13202"/>
<sequence length="77" mass="8695">MVDVSQHELVPDHSLLDEPEHVEEVLEEYNVKKTDLPKITRTDPALPDAAEPGDVVRIERDSRTTDTAVVYRLVVDS</sequence>
<comment type="subcellular location">
    <subcellularLocation>
        <location evidence="3">Cytoplasm</location>
    </subcellularLocation>
</comment>
<keyword evidence="3" id="KW-0963">Cytoplasm</keyword>
<dbReference type="Proteomes" id="UP000017840">
    <property type="component" value="Unassembled WGS sequence"/>
</dbReference>
<dbReference type="Pfam" id="PF01191">
    <property type="entry name" value="RNA_pol_Rpb5_C"/>
    <property type="match status" value="1"/>
</dbReference>
<keyword evidence="6" id="KW-1185">Reference proteome</keyword>
<dbReference type="PANTHER" id="PTHR10535">
    <property type="entry name" value="DNA-DIRECTED RNA POLYMERASES I, II, AND III SUBUNIT RPABC1"/>
    <property type="match status" value="1"/>
</dbReference>
<dbReference type="GO" id="GO:0006366">
    <property type="term" value="P:transcription by RNA polymerase II"/>
    <property type="evidence" value="ECO:0007669"/>
    <property type="project" value="TreeGrafter"/>
</dbReference>
<dbReference type="GO" id="GO:0000428">
    <property type="term" value="C:DNA-directed RNA polymerase complex"/>
    <property type="evidence" value="ECO:0007669"/>
    <property type="project" value="UniProtKB-KW"/>
</dbReference>
<dbReference type="Gene3D" id="3.90.940.20">
    <property type="entry name" value="RPB5-like RNA polymerase subunit"/>
    <property type="match status" value="1"/>
</dbReference>
<dbReference type="InterPro" id="IPR014381">
    <property type="entry name" value="Arch_Rpo5/euc_Rpb5"/>
</dbReference>
<keyword evidence="2 3" id="KW-0804">Transcription</keyword>
<reference evidence="5 6" key="1">
    <citation type="journal article" date="2013" name="Genome Announc.">
        <title>Draft Genome Sequence of 'Candidatus Halobonum tyrrellensis' Strain G22, Isolated from the Hypersaline Waters of Lake Tyrrell, Australia.</title>
        <authorList>
            <person name="Ugalde J.A."/>
            <person name="Narasingarao P."/>
            <person name="Kuo S."/>
            <person name="Podell S."/>
            <person name="Allen E.E."/>
        </authorList>
    </citation>
    <scope>NUCLEOTIDE SEQUENCE [LARGE SCALE GENOMIC DNA]</scope>
    <source>
        <strain evidence="5 6">G22</strain>
    </source>
</reference>
<keyword evidence="1 3" id="KW-0240">DNA-directed RNA polymerase</keyword>
<name>V4HI57_9EURY</name>
<dbReference type="InterPro" id="IPR000783">
    <property type="entry name" value="RNA_pol_subH/Rpb5_C"/>
</dbReference>
<keyword evidence="3 5" id="KW-0808">Transferase</keyword>
<dbReference type="SUPFAM" id="SSF55287">
    <property type="entry name" value="RPB5-like RNA polymerase subunit"/>
    <property type="match status" value="1"/>
</dbReference>
<comment type="subunit">
    <text evidence="3">Part of the RNA polymerase complex.</text>
</comment>
<comment type="function">
    <text evidence="3">DNA-dependent RNA polymerase (RNAP) catalyzes the transcription of DNA into RNA using the four ribonucleoside triphosphates as substrates.</text>
</comment>